<evidence type="ECO:0008006" key="4">
    <source>
        <dbReference type="Google" id="ProtNLM"/>
    </source>
</evidence>
<evidence type="ECO:0000313" key="3">
    <source>
        <dbReference type="Proteomes" id="UP000177171"/>
    </source>
</evidence>
<gene>
    <name evidence="2" type="ORF">A3G49_03670</name>
</gene>
<proteinExistence type="predicted"/>
<feature type="transmembrane region" description="Helical" evidence="1">
    <location>
        <begin position="12"/>
        <end position="28"/>
    </location>
</feature>
<name>A0A1G2LPW8_9BACT</name>
<sequence length="146" mass="16910">MSDNFLKPVYSWIIIFVVSAGMVLFVFYQNRQIDFETKNMVREMTASKIVNVRPKTRVIIDYGNGKKRVFEGAVIKGMNLQDVFWGIEYSAGIVFGVRNREIESIDGVKSRPPKKWNYYINNNIKQDDNPLDKEIGAGDKIFLVYE</sequence>
<dbReference type="EMBL" id="MHQY01000019">
    <property type="protein sequence ID" value="OHA13678.1"/>
    <property type="molecule type" value="Genomic_DNA"/>
</dbReference>
<keyword evidence="1" id="KW-1133">Transmembrane helix</keyword>
<protein>
    <recommendedName>
        <fullName evidence="4">DUF4430 domain-containing protein</fullName>
    </recommendedName>
</protein>
<evidence type="ECO:0000256" key="1">
    <source>
        <dbReference type="SAM" id="Phobius"/>
    </source>
</evidence>
<dbReference type="AlphaFoldDB" id="A0A1G2LPW8"/>
<dbReference type="Proteomes" id="UP000177171">
    <property type="component" value="Unassembled WGS sequence"/>
</dbReference>
<organism evidence="2 3">
    <name type="scientific">Candidatus Sungbacteria bacterium RIFCSPLOWO2_12_FULL_41_11</name>
    <dbReference type="NCBI Taxonomy" id="1802286"/>
    <lineage>
        <taxon>Bacteria</taxon>
        <taxon>Candidatus Sungiibacteriota</taxon>
    </lineage>
</organism>
<comment type="caution">
    <text evidence="2">The sequence shown here is derived from an EMBL/GenBank/DDBJ whole genome shotgun (WGS) entry which is preliminary data.</text>
</comment>
<keyword evidence="1" id="KW-0812">Transmembrane</keyword>
<evidence type="ECO:0000313" key="2">
    <source>
        <dbReference type="EMBL" id="OHA13678.1"/>
    </source>
</evidence>
<reference evidence="2 3" key="1">
    <citation type="journal article" date="2016" name="Nat. Commun.">
        <title>Thousands of microbial genomes shed light on interconnected biogeochemical processes in an aquifer system.</title>
        <authorList>
            <person name="Anantharaman K."/>
            <person name="Brown C.T."/>
            <person name="Hug L.A."/>
            <person name="Sharon I."/>
            <person name="Castelle C.J."/>
            <person name="Probst A.J."/>
            <person name="Thomas B.C."/>
            <person name="Singh A."/>
            <person name="Wilkins M.J."/>
            <person name="Karaoz U."/>
            <person name="Brodie E.L."/>
            <person name="Williams K.H."/>
            <person name="Hubbard S.S."/>
            <person name="Banfield J.F."/>
        </authorList>
    </citation>
    <scope>NUCLEOTIDE SEQUENCE [LARGE SCALE GENOMIC DNA]</scope>
</reference>
<accession>A0A1G2LPW8</accession>
<keyword evidence="1" id="KW-0472">Membrane</keyword>